<dbReference type="GO" id="GO:0031267">
    <property type="term" value="F:small GTPase binding"/>
    <property type="evidence" value="ECO:0007669"/>
    <property type="project" value="TreeGrafter"/>
</dbReference>
<keyword evidence="1" id="KW-0812">Transmembrane</keyword>
<feature type="transmembrane region" description="Helical" evidence="1">
    <location>
        <begin position="83"/>
        <end position="102"/>
    </location>
</feature>
<evidence type="ECO:0000313" key="2">
    <source>
        <dbReference type="EMBL" id="VDP05821.1"/>
    </source>
</evidence>
<reference evidence="4" key="1">
    <citation type="submission" date="2016-06" db="UniProtKB">
        <authorList>
            <consortium name="WormBaseParasite"/>
        </authorList>
    </citation>
    <scope>IDENTIFICATION</scope>
</reference>
<sequence>MKIAITNQLDDCLSSSVNNNNKIDNCESTVVEISSNFNCSERDVLLEKIDRLQRSQVKLTDKIEFFQEHCYQLTEELNKKSKVIQVLINAIYLIYIFLQYFIPSFNDSQ</sequence>
<keyword evidence="3" id="KW-1185">Reference proteome</keyword>
<protein>
    <submittedName>
        <fullName evidence="4">Transmembrane protein</fullName>
    </submittedName>
</protein>
<dbReference type="PANTHER" id="PTHR18911:SF5">
    <property type="entry name" value="COILED-COIL DOMAIN-CONTAINING PROTEIN 186"/>
    <property type="match status" value="1"/>
</dbReference>
<accession>A0A183JV79</accession>
<gene>
    <name evidence="2" type="ORF">SCUD_LOCUS6623</name>
</gene>
<dbReference type="GO" id="GO:0005802">
    <property type="term" value="C:trans-Golgi network"/>
    <property type="evidence" value="ECO:0007669"/>
    <property type="project" value="TreeGrafter"/>
</dbReference>
<reference evidence="2 3" key="2">
    <citation type="submission" date="2018-11" db="EMBL/GenBank/DDBJ databases">
        <authorList>
            <consortium name="Pathogen Informatics"/>
        </authorList>
    </citation>
    <scope>NUCLEOTIDE SEQUENCE [LARGE SCALE GENOMIC DNA]</scope>
    <source>
        <strain evidence="2">Dakar</strain>
        <strain evidence="3">Dakar, Senegal</strain>
    </source>
</reference>
<dbReference type="STRING" id="6186.A0A183JV79"/>
<keyword evidence="1" id="KW-1133">Transmembrane helix</keyword>
<organism evidence="4">
    <name type="scientific">Schistosoma curassoni</name>
    <dbReference type="NCBI Taxonomy" id="6186"/>
    <lineage>
        <taxon>Eukaryota</taxon>
        <taxon>Metazoa</taxon>
        <taxon>Spiralia</taxon>
        <taxon>Lophotrochozoa</taxon>
        <taxon>Platyhelminthes</taxon>
        <taxon>Trematoda</taxon>
        <taxon>Digenea</taxon>
        <taxon>Strigeidida</taxon>
        <taxon>Schistosomatoidea</taxon>
        <taxon>Schistosomatidae</taxon>
        <taxon>Schistosoma</taxon>
    </lineage>
</organism>
<dbReference type="AlphaFoldDB" id="A0A183JV79"/>
<keyword evidence="1" id="KW-0472">Membrane</keyword>
<evidence type="ECO:0000313" key="4">
    <source>
        <dbReference type="WBParaSite" id="SCUD_0000662201-mRNA-1"/>
    </source>
</evidence>
<evidence type="ECO:0000313" key="3">
    <source>
        <dbReference type="Proteomes" id="UP000279833"/>
    </source>
</evidence>
<dbReference type="EMBL" id="UZAK01015662">
    <property type="protein sequence ID" value="VDP05821.1"/>
    <property type="molecule type" value="Genomic_DNA"/>
</dbReference>
<dbReference type="InterPro" id="IPR038830">
    <property type="entry name" value="CCDC186"/>
</dbReference>
<name>A0A183JV79_9TREM</name>
<dbReference type="WBParaSite" id="SCUD_0000662201-mRNA-1">
    <property type="protein sequence ID" value="SCUD_0000662201-mRNA-1"/>
    <property type="gene ID" value="SCUD_0000662201"/>
</dbReference>
<evidence type="ECO:0000256" key="1">
    <source>
        <dbReference type="SAM" id="Phobius"/>
    </source>
</evidence>
<dbReference type="Proteomes" id="UP000279833">
    <property type="component" value="Unassembled WGS sequence"/>
</dbReference>
<proteinExistence type="predicted"/>
<dbReference type="PANTHER" id="PTHR18911">
    <property type="entry name" value="CTCL TUMOR ANTIGEN HD-CL-01"/>
    <property type="match status" value="1"/>
</dbReference>
<dbReference type="GO" id="GO:0099518">
    <property type="term" value="P:vesicle cytoskeletal trafficking"/>
    <property type="evidence" value="ECO:0007669"/>
    <property type="project" value="TreeGrafter"/>
</dbReference>